<dbReference type="FunCoup" id="A3LV52">
    <property type="interactions" value="509"/>
</dbReference>
<organism evidence="3 4">
    <name type="scientific">Scheffersomyces stipitis (strain ATCC 58785 / CBS 6054 / NBRC 10063 / NRRL Y-11545)</name>
    <name type="common">Yeast</name>
    <name type="synonym">Pichia stipitis</name>
    <dbReference type="NCBI Taxonomy" id="322104"/>
    <lineage>
        <taxon>Eukaryota</taxon>
        <taxon>Fungi</taxon>
        <taxon>Dikarya</taxon>
        <taxon>Ascomycota</taxon>
        <taxon>Saccharomycotina</taxon>
        <taxon>Pichiomycetes</taxon>
        <taxon>Debaryomycetaceae</taxon>
        <taxon>Scheffersomyces</taxon>
    </lineage>
</organism>
<dbReference type="AlphaFoldDB" id="A3LV52"/>
<evidence type="ECO:0000259" key="2">
    <source>
        <dbReference type="PROSITE" id="PS51391"/>
    </source>
</evidence>
<dbReference type="GO" id="GO:0005737">
    <property type="term" value="C:cytoplasm"/>
    <property type="evidence" value="ECO:0007669"/>
    <property type="project" value="TreeGrafter"/>
</dbReference>
<dbReference type="Pfam" id="PF21936">
    <property type="entry name" value="Pcf11_C"/>
    <property type="match status" value="1"/>
</dbReference>
<dbReference type="Gene3D" id="1.25.40.90">
    <property type="match status" value="1"/>
</dbReference>
<reference evidence="3 4" key="1">
    <citation type="journal article" date="2007" name="Nat. Biotechnol.">
        <title>Genome sequence of the lignocellulose-bioconverting and xylose-fermenting yeast Pichia stipitis.</title>
        <authorList>
            <person name="Jeffries T.W."/>
            <person name="Grigoriev I.V."/>
            <person name="Grimwood J."/>
            <person name="Laplaza J.M."/>
            <person name="Aerts A."/>
            <person name="Salamov A."/>
            <person name="Schmutz J."/>
            <person name="Lindquist E."/>
            <person name="Dehal P."/>
            <person name="Shapiro H."/>
            <person name="Jin Y.S."/>
            <person name="Passoth V."/>
            <person name="Richardson P.M."/>
        </authorList>
    </citation>
    <scope>NUCLEOTIDE SEQUENCE [LARGE SCALE GENOMIC DNA]</scope>
    <source>
        <strain evidence="4">ATCC 58785 / CBS 6054 / NBRC 10063 / NRRL Y-11545</strain>
    </source>
</reference>
<dbReference type="Pfam" id="PF04818">
    <property type="entry name" value="CID"/>
    <property type="match status" value="1"/>
</dbReference>
<dbReference type="eggNOG" id="KOG2071">
    <property type="taxonomic scope" value="Eukaryota"/>
</dbReference>
<dbReference type="InterPro" id="IPR021605">
    <property type="entry name" value="Pcf11_Clp1-ID"/>
</dbReference>
<proteinExistence type="predicted"/>
<dbReference type="InterPro" id="IPR006569">
    <property type="entry name" value="CID_dom"/>
</dbReference>
<feature type="domain" description="CID" evidence="2">
    <location>
        <begin position="7"/>
        <end position="144"/>
    </location>
</feature>
<feature type="region of interest" description="Disordered" evidence="1">
    <location>
        <begin position="223"/>
        <end position="248"/>
    </location>
</feature>
<dbReference type="PANTHER" id="PTHR15921">
    <property type="entry name" value="PRE-MRNA CLEAVAGE COMPLEX II"/>
    <property type="match status" value="1"/>
</dbReference>
<dbReference type="InterPro" id="IPR054127">
    <property type="entry name" value="Pcf11_C"/>
</dbReference>
<dbReference type="Proteomes" id="UP000002258">
    <property type="component" value="Chromosome 5"/>
</dbReference>
<evidence type="ECO:0000256" key="1">
    <source>
        <dbReference type="SAM" id="MobiDB-lite"/>
    </source>
</evidence>
<dbReference type="GO" id="GO:0006369">
    <property type="term" value="P:termination of RNA polymerase II transcription"/>
    <property type="evidence" value="ECO:0007669"/>
    <property type="project" value="InterPro"/>
</dbReference>
<keyword evidence="4" id="KW-1185">Reference proteome</keyword>
<dbReference type="GO" id="GO:0005849">
    <property type="term" value="C:mRNA cleavage factor complex"/>
    <property type="evidence" value="ECO:0007669"/>
    <property type="project" value="InterPro"/>
</dbReference>
<feature type="region of interest" description="Disordered" evidence="1">
    <location>
        <begin position="507"/>
        <end position="526"/>
    </location>
</feature>
<dbReference type="EMBL" id="CP000499">
    <property type="protein sequence ID" value="ABN67064.2"/>
    <property type="molecule type" value="Genomic_DNA"/>
</dbReference>
<dbReference type="PANTHER" id="PTHR15921:SF3">
    <property type="entry name" value="PRE-MRNA CLEAVAGE COMPLEX 2 PROTEIN PCF11"/>
    <property type="match status" value="1"/>
</dbReference>
<dbReference type="SMART" id="SM00582">
    <property type="entry name" value="RPR"/>
    <property type="match status" value="1"/>
</dbReference>
<dbReference type="GO" id="GO:0000993">
    <property type="term" value="F:RNA polymerase II complex binding"/>
    <property type="evidence" value="ECO:0007669"/>
    <property type="project" value="InterPro"/>
</dbReference>
<gene>
    <name evidence="3" type="ORF">PICST_89727</name>
</gene>
<accession>A3LV52</accession>
<dbReference type="STRING" id="322104.A3LV52"/>
<dbReference type="Pfam" id="PF11526">
    <property type="entry name" value="Pfc11_Clp1_ID"/>
    <property type="match status" value="1"/>
</dbReference>
<dbReference type="InParanoid" id="A3LV52"/>
<sequence length="526" mass="58739">MDLGSDNASTLLEDYAQSVSELTFNSRPIIDNLTTIAQENPANADGILNIITNRIYKAIPDQKLYALYLLDSICKTAGNPYNILVGDDIFKLFSHVFQLGNETIRNTLSSKLFESWKVTKVRGNFPLFPREQLDKIKTFLDKAGYPKKNGNGNSPDLSNMTLIEDTNSLIAVFQSRLQSHPDAKLSDRFNALQELKKLLLSQQMKPAELKAVQAQLNTIKEQDNNHNSNINTPMPTPATTPAATPGASRVEPVKNEADTLFQALLLYGLVKVDQDPIPGSKPDYSIVLPKIKYQIPKGDLSNSALQDILTANLHSSIHRSEYEKIKFGELQVVSKQIASDLQGFLNNNKPRISDLNFLYDAKSSKCALCGKRFSTDTDGATKKRLHLDWHFRINKKLSSSTSNVQSRNWYLDDYDWVNFKDDALLEFSTSETGETKDAGIVAKTNKVAFVAVPANDSNMNNRCIICRESVKATYNDELGEWCWFNCVRAPGEGKNSRKIMHASCAVESSKKRGAEDEVNGLKKQKV</sequence>
<protein>
    <submittedName>
        <fullName evidence="3">Pre-mRNA cleavage and polyadenylation factor I subunit</fullName>
    </submittedName>
</protein>
<dbReference type="HOGENOM" id="CLU_015606_1_0_1"/>
<evidence type="ECO:0000313" key="4">
    <source>
        <dbReference type="Proteomes" id="UP000002258"/>
    </source>
</evidence>
<dbReference type="GeneID" id="4839340"/>
<dbReference type="SUPFAM" id="SSF48464">
    <property type="entry name" value="ENTH/VHS domain"/>
    <property type="match status" value="1"/>
</dbReference>
<name>A3LV52_PICST</name>
<dbReference type="GO" id="GO:0031124">
    <property type="term" value="P:mRNA 3'-end processing"/>
    <property type="evidence" value="ECO:0007669"/>
    <property type="project" value="InterPro"/>
</dbReference>
<dbReference type="CDD" id="cd16982">
    <property type="entry name" value="CID_Pcf11"/>
    <property type="match status" value="1"/>
</dbReference>
<dbReference type="KEGG" id="pic:PICST_89727"/>
<evidence type="ECO:0000313" key="3">
    <source>
        <dbReference type="EMBL" id="ABN67064.2"/>
    </source>
</evidence>
<dbReference type="InterPro" id="IPR008942">
    <property type="entry name" value="ENTH_VHS"/>
</dbReference>
<dbReference type="GO" id="GO:0003729">
    <property type="term" value="F:mRNA binding"/>
    <property type="evidence" value="ECO:0007669"/>
    <property type="project" value="InterPro"/>
</dbReference>
<dbReference type="InterPro" id="IPR047415">
    <property type="entry name" value="Pcf11_CID"/>
</dbReference>
<dbReference type="InterPro" id="IPR045154">
    <property type="entry name" value="PCF11-like"/>
</dbReference>
<dbReference type="OMA" id="PHANKNI"/>
<dbReference type="PROSITE" id="PS51391">
    <property type="entry name" value="CID"/>
    <property type="match status" value="1"/>
</dbReference>
<dbReference type="OrthoDB" id="2129491at2759"/>
<dbReference type="RefSeq" id="XP_001385093.2">
    <property type="nucleotide sequence ID" value="XM_001385056.1"/>
</dbReference>